<evidence type="ECO:0000313" key="1">
    <source>
        <dbReference type="EMBL" id="XAG40232.1"/>
    </source>
</evidence>
<dbReference type="AlphaFoldDB" id="A0AAU6T555"/>
<sequence>MINFTTIPYVSNNETFGVVTWQDLQQAACIPHRSRAIAPETAKKSAPLVAAHNGKTRNKAEAEANGLFGMLRADLDNAKGQTPETIAAALREQGLCSFIIYSTLSHQPDAPRYRVFVELAEPVPFAMWADLQFALAELLGSDPCVGRPAQFMILPTVIKSTAEHYQHMIAEGAALSPSAPFWLNAAALAEQHQAAAAKVSQQFNQAAPKPFNEKLVGRQVSIIERVNASYEWPELLAHYGYKRKGRNAWMAPESTSGTAGVHILTSSTDGKERIFSHHMSDPAGNRLCDKFDLITIRNFSGDSFKAVQEIAKEQFPDIHAHNRREWARAQRDEQRQRFEAMREDTKPLAAAKGQAKAISQPKGVMFPLLSADQMAEIMEAAQ</sequence>
<gene>
    <name evidence="1" type="ORF">MRK42_14645</name>
</gene>
<protein>
    <submittedName>
        <fullName evidence="1">Uncharacterized protein</fullName>
    </submittedName>
</protein>
<accession>A0AAU6T555</accession>
<proteinExistence type="predicted"/>
<reference evidence="1" key="1">
    <citation type="submission" date="2022-03" db="EMBL/GenBank/DDBJ databases">
        <title>Sea Food Isolates.</title>
        <authorList>
            <person name="Li C."/>
        </authorList>
    </citation>
    <scope>NUCLEOTIDE SEQUENCE</scope>
    <source>
        <strain evidence="1">19NY04SH05-1</strain>
    </source>
</reference>
<dbReference type="EMBL" id="CP095328">
    <property type="protein sequence ID" value="XAG40232.1"/>
    <property type="molecule type" value="Genomic_DNA"/>
</dbReference>
<organism evidence="1">
    <name type="scientific">Aeromonas sp. 19NY04SH05-1</name>
    <dbReference type="NCBI Taxonomy" id="2920537"/>
    <lineage>
        <taxon>Bacteria</taxon>
        <taxon>Pseudomonadati</taxon>
        <taxon>Pseudomonadota</taxon>
        <taxon>Gammaproteobacteria</taxon>
        <taxon>Aeromonadales</taxon>
        <taxon>Aeromonadaceae</taxon>
        <taxon>Aeromonas</taxon>
    </lineage>
</organism>
<name>A0AAU6T555_9GAMM</name>
<dbReference type="RefSeq" id="WP_224160657.1">
    <property type="nucleotide sequence ID" value="NZ_CP095328.1"/>
</dbReference>